<evidence type="ECO:0000313" key="2">
    <source>
        <dbReference type="Proteomes" id="UP001148786"/>
    </source>
</evidence>
<keyword evidence="2" id="KW-1185">Reference proteome</keyword>
<dbReference type="InterPro" id="IPR053056">
    <property type="entry name" value="Lipid_Metab_Assoc_Protein"/>
</dbReference>
<dbReference type="AlphaFoldDB" id="A0A9W8JU02"/>
<protein>
    <submittedName>
        <fullName evidence="1">Uncharacterized protein</fullName>
    </submittedName>
</protein>
<sequence>MPSEGERERVPQDLVAIFHSSFHPTKGNIVDWSLKASDDLNLDQLEFNALPSGLHLVEQDVVYISVCVN</sequence>
<proteinExistence type="predicted"/>
<dbReference type="Pfam" id="PF09804">
    <property type="entry name" value="DENND11"/>
    <property type="match status" value="1"/>
</dbReference>
<dbReference type="PANTHER" id="PTHR28153:SF1">
    <property type="entry name" value="DUF4484 DOMAIN-CONTAINING PROTEIN"/>
    <property type="match status" value="1"/>
</dbReference>
<dbReference type="PANTHER" id="PTHR28153">
    <property type="entry name" value="PROTEIN, PUTATIVE-RELATED"/>
    <property type="match status" value="1"/>
</dbReference>
<dbReference type="GO" id="GO:0005811">
    <property type="term" value="C:lipid droplet"/>
    <property type="evidence" value="ECO:0007669"/>
    <property type="project" value="TreeGrafter"/>
</dbReference>
<dbReference type="EMBL" id="JANKHO010001212">
    <property type="protein sequence ID" value="KAJ3502918.1"/>
    <property type="molecule type" value="Genomic_DNA"/>
</dbReference>
<evidence type="ECO:0000313" key="1">
    <source>
        <dbReference type="EMBL" id="KAJ3502918.1"/>
    </source>
</evidence>
<name>A0A9W8JU02_9AGAR</name>
<reference evidence="1" key="1">
    <citation type="submission" date="2022-07" db="EMBL/GenBank/DDBJ databases">
        <title>Genome Sequence of Agrocybe chaxingu.</title>
        <authorList>
            <person name="Buettner E."/>
        </authorList>
    </citation>
    <scope>NUCLEOTIDE SEQUENCE</scope>
    <source>
        <strain evidence="1">MP-N11</strain>
    </source>
</reference>
<gene>
    <name evidence="1" type="ORF">NLJ89_g8669</name>
</gene>
<dbReference type="Proteomes" id="UP001148786">
    <property type="component" value="Unassembled WGS sequence"/>
</dbReference>
<dbReference type="OrthoDB" id="3153684at2759"/>
<organism evidence="1 2">
    <name type="scientific">Agrocybe chaxingu</name>
    <dbReference type="NCBI Taxonomy" id="84603"/>
    <lineage>
        <taxon>Eukaryota</taxon>
        <taxon>Fungi</taxon>
        <taxon>Dikarya</taxon>
        <taxon>Basidiomycota</taxon>
        <taxon>Agaricomycotina</taxon>
        <taxon>Agaricomycetes</taxon>
        <taxon>Agaricomycetidae</taxon>
        <taxon>Agaricales</taxon>
        <taxon>Agaricineae</taxon>
        <taxon>Strophariaceae</taxon>
        <taxon>Agrocybe</taxon>
    </lineage>
</organism>
<accession>A0A9W8JU02</accession>
<dbReference type="InterPro" id="IPR018626">
    <property type="entry name" value="LCHN/Anr2"/>
</dbReference>
<comment type="caution">
    <text evidence="1">The sequence shown here is derived from an EMBL/GenBank/DDBJ whole genome shotgun (WGS) entry which is preliminary data.</text>
</comment>